<gene>
    <name evidence="2" type="ORF">OS889_13770</name>
</gene>
<comment type="caution">
    <text evidence="2">The sequence shown here is derived from an EMBL/GenBank/DDBJ whole genome shotgun (WGS) entry which is preliminary data.</text>
</comment>
<name>A0ABD5MER0_9EURY</name>
<evidence type="ECO:0000256" key="1">
    <source>
        <dbReference type="SAM" id="MobiDB-lite"/>
    </source>
</evidence>
<evidence type="ECO:0000313" key="3">
    <source>
        <dbReference type="Proteomes" id="UP001570511"/>
    </source>
</evidence>
<organism evidence="2 3">
    <name type="scientific">Halobellus rubicundus</name>
    <dbReference type="NCBI Taxonomy" id="2996466"/>
    <lineage>
        <taxon>Archaea</taxon>
        <taxon>Methanobacteriati</taxon>
        <taxon>Methanobacteriota</taxon>
        <taxon>Stenosarchaea group</taxon>
        <taxon>Halobacteria</taxon>
        <taxon>Halobacteriales</taxon>
        <taxon>Haloferacaceae</taxon>
        <taxon>Halobellus</taxon>
    </lineage>
</organism>
<accession>A0ABD5MER0</accession>
<dbReference type="EMBL" id="JBGNYA010000001">
    <property type="protein sequence ID" value="MFA1612066.1"/>
    <property type="molecule type" value="Genomic_DNA"/>
</dbReference>
<protein>
    <submittedName>
        <fullName evidence="2">Uncharacterized protein</fullName>
    </submittedName>
</protein>
<evidence type="ECO:0000313" key="2">
    <source>
        <dbReference type="EMBL" id="MFA1612066.1"/>
    </source>
</evidence>
<dbReference type="RefSeq" id="WP_372390672.1">
    <property type="nucleotide sequence ID" value="NZ_JBGNYA010000001.1"/>
</dbReference>
<feature type="compositionally biased region" description="Acidic residues" evidence="1">
    <location>
        <begin position="60"/>
        <end position="72"/>
    </location>
</feature>
<sequence length="72" mass="8138">MTEYAASVLENAKHRDGDPEEALERLHELAAEADLNPDELRSRYECSPEAYRRTKPKTSDDDDDSALTEDLA</sequence>
<keyword evidence="3" id="KW-1185">Reference proteome</keyword>
<feature type="compositionally biased region" description="Basic and acidic residues" evidence="1">
    <location>
        <begin position="38"/>
        <end position="52"/>
    </location>
</feature>
<reference evidence="2 3" key="1">
    <citation type="submission" date="2024-08" db="EMBL/GenBank/DDBJ databases">
        <title>Halobellus sp. MBLA0158 whole genome sequence.</title>
        <authorList>
            <person name="Hwang C.Y."/>
            <person name="Cho E.-S."/>
            <person name="Seo M.-J."/>
        </authorList>
    </citation>
    <scope>NUCLEOTIDE SEQUENCE [LARGE SCALE GENOMIC DNA]</scope>
    <source>
        <strain evidence="2 3">MBLA0158</strain>
    </source>
</reference>
<dbReference type="AlphaFoldDB" id="A0ABD5MER0"/>
<feature type="region of interest" description="Disordered" evidence="1">
    <location>
        <begin position="1"/>
        <end position="72"/>
    </location>
</feature>
<proteinExistence type="predicted"/>
<feature type="compositionally biased region" description="Basic and acidic residues" evidence="1">
    <location>
        <begin position="11"/>
        <end position="30"/>
    </location>
</feature>
<dbReference type="Proteomes" id="UP001570511">
    <property type="component" value="Unassembled WGS sequence"/>
</dbReference>